<keyword evidence="4" id="KW-1185">Reference proteome</keyword>
<dbReference type="InterPro" id="IPR008966">
    <property type="entry name" value="Adhesion_dom_sf"/>
</dbReference>
<name>A0ABU8DJ89_ERWAP</name>
<dbReference type="PANTHER" id="PTHR33420:SF26">
    <property type="entry name" value="FIMBRIAL SUBUNIT"/>
    <property type="match status" value="1"/>
</dbReference>
<dbReference type="Proteomes" id="UP001306592">
    <property type="component" value="Unassembled WGS sequence"/>
</dbReference>
<comment type="caution">
    <text evidence="3">The sequence shown here is derived from an EMBL/GenBank/DDBJ whole genome shotgun (WGS) entry which is preliminary data.</text>
</comment>
<accession>A0ABU8DJ89</accession>
<proteinExistence type="predicted"/>
<keyword evidence="1" id="KW-0732">Signal</keyword>
<gene>
    <name evidence="3" type="ORF">V8N49_17140</name>
</gene>
<dbReference type="Gene3D" id="2.60.40.1090">
    <property type="entry name" value="Fimbrial-type adhesion domain"/>
    <property type="match status" value="1"/>
</dbReference>
<feature type="domain" description="Fimbrial-type adhesion" evidence="2">
    <location>
        <begin position="40"/>
        <end position="185"/>
    </location>
</feature>
<feature type="chain" id="PRO_5045215521" evidence="1">
    <location>
        <begin position="23"/>
        <end position="185"/>
    </location>
</feature>
<organism evidence="3 4">
    <name type="scientific">Erwinia aphidicola</name>
    <dbReference type="NCBI Taxonomy" id="68334"/>
    <lineage>
        <taxon>Bacteria</taxon>
        <taxon>Pseudomonadati</taxon>
        <taxon>Pseudomonadota</taxon>
        <taxon>Gammaproteobacteria</taxon>
        <taxon>Enterobacterales</taxon>
        <taxon>Erwiniaceae</taxon>
        <taxon>Erwinia</taxon>
    </lineage>
</organism>
<protein>
    <submittedName>
        <fullName evidence="3">Fimbrial protein</fullName>
    </submittedName>
</protein>
<dbReference type="InterPro" id="IPR050263">
    <property type="entry name" value="Bact_Fimbrial_Adh_Pro"/>
</dbReference>
<evidence type="ECO:0000259" key="2">
    <source>
        <dbReference type="Pfam" id="PF00419"/>
    </source>
</evidence>
<dbReference type="SUPFAM" id="SSF49401">
    <property type="entry name" value="Bacterial adhesins"/>
    <property type="match status" value="1"/>
</dbReference>
<dbReference type="InterPro" id="IPR000259">
    <property type="entry name" value="Adhesion_dom_fimbrial"/>
</dbReference>
<dbReference type="EMBL" id="JBANEI010000013">
    <property type="protein sequence ID" value="MEI2683376.1"/>
    <property type="molecule type" value="Genomic_DNA"/>
</dbReference>
<dbReference type="PANTHER" id="PTHR33420">
    <property type="entry name" value="FIMBRIAL SUBUNIT ELFA-RELATED"/>
    <property type="match status" value="1"/>
</dbReference>
<evidence type="ECO:0000256" key="1">
    <source>
        <dbReference type="SAM" id="SignalP"/>
    </source>
</evidence>
<evidence type="ECO:0000313" key="3">
    <source>
        <dbReference type="EMBL" id="MEI2683376.1"/>
    </source>
</evidence>
<dbReference type="InterPro" id="IPR036937">
    <property type="entry name" value="Adhesion_dom_fimbrial_sf"/>
</dbReference>
<feature type="signal peptide" evidence="1">
    <location>
        <begin position="1"/>
        <end position="22"/>
    </location>
</feature>
<sequence>MKMNKFMLAAAMTFATVSLAHAEDATPGAAAGSQGSGQLSFSGSIVDAPCSIKSESTRQDINLGAISKALLAKADGHSTPAQVNIKLENCELAKDKNGVTITFSGAANDTDDSMLGLAGNASDAGIVFVDNKGQKIKLGEASQPTKLVGSDSTLSFSAYVQQTKATPSIVPGDFTAVANFQLAYQ</sequence>
<dbReference type="Pfam" id="PF00419">
    <property type="entry name" value="Fimbrial"/>
    <property type="match status" value="1"/>
</dbReference>
<dbReference type="RefSeq" id="WP_048914539.1">
    <property type="nucleotide sequence ID" value="NZ_CAKKMT010000007.1"/>
</dbReference>
<evidence type="ECO:0000313" key="4">
    <source>
        <dbReference type="Proteomes" id="UP001306592"/>
    </source>
</evidence>
<reference evidence="3 4" key="1">
    <citation type="submission" date="2024-02" db="EMBL/GenBank/DDBJ databases">
        <title>First report Erwinia aphidicola in onion in Chile.</title>
        <authorList>
            <person name="Valenzuela M."/>
            <person name="Pena M."/>
            <person name="Dutta B."/>
        </authorList>
    </citation>
    <scope>NUCLEOTIDE SEQUENCE [LARGE SCALE GENOMIC DNA]</scope>
    <source>
        <strain evidence="3 4">QCJ3A</strain>
    </source>
</reference>